<reference evidence="2" key="1">
    <citation type="submission" date="2022-07" db="EMBL/GenBank/DDBJ databases">
        <title>Taxonomy of Novel Oxalotrophic and Methylotrophic Bacteria.</title>
        <authorList>
            <person name="Sahin N."/>
            <person name="Tani A."/>
        </authorList>
    </citation>
    <scope>NUCLEOTIDE SEQUENCE</scope>
    <source>
        <strain evidence="2">Y10</strain>
    </source>
</reference>
<accession>A0ABQ5ME33</accession>
<feature type="compositionally biased region" description="Gly residues" evidence="1">
    <location>
        <begin position="147"/>
        <end position="158"/>
    </location>
</feature>
<dbReference type="Proteomes" id="UP001143543">
    <property type="component" value="Unassembled WGS sequence"/>
</dbReference>
<comment type="caution">
    <text evidence="2">The sequence shown here is derived from an EMBL/GenBank/DDBJ whole genome shotgun (WGS) entry which is preliminary data.</text>
</comment>
<evidence type="ECO:0000256" key="1">
    <source>
        <dbReference type="SAM" id="MobiDB-lite"/>
    </source>
</evidence>
<protein>
    <recommendedName>
        <fullName evidence="4">Energy transducer TonB</fullName>
    </recommendedName>
</protein>
<evidence type="ECO:0000313" key="2">
    <source>
        <dbReference type="EMBL" id="GLB47634.1"/>
    </source>
</evidence>
<feature type="region of interest" description="Disordered" evidence="1">
    <location>
        <begin position="29"/>
        <end position="158"/>
    </location>
</feature>
<gene>
    <name evidence="2" type="ORF">Y10_00020</name>
</gene>
<keyword evidence="3" id="KW-1185">Reference proteome</keyword>
<sequence>MFVTGMTRFDPPIENGIAVNLGYMDTGSGDVQPMEKVKVTPQPTPSQPQEEVAEEEEVLTSEEEDVPVVPTAEKKEEEKPKEETPKSEKPKVKEKPKPDKSTTETLGGILGAEAVDGKEENGQGPGNGPGDIGKEGGDPYATAVYGPGNGKGSGGRGWGLNGRGTPTFQSVKQDCNESGTVVVRIVVNKAGNVIEARSGERGTTNTATCLAEPAEKIAKSYKWPRDDNAPEKQIGFVVVKFDLGE</sequence>
<proteinExistence type="predicted"/>
<feature type="compositionally biased region" description="Basic and acidic residues" evidence="1">
    <location>
        <begin position="72"/>
        <end position="102"/>
    </location>
</feature>
<feature type="compositionally biased region" description="Acidic residues" evidence="1">
    <location>
        <begin position="51"/>
        <end position="66"/>
    </location>
</feature>
<name>A0ABQ5ME33_9FLAO</name>
<organism evidence="2 3">
    <name type="scientific">Neptunitalea lumnitzerae</name>
    <dbReference type="NCBI Taxonomy" id="2965509"/>
    <lineage>
        <taxon>Bacteria</taxon>
        <taxon>Pseudomonadati</taxon>
        <taxon>Bacteroidota</taxon>
        <taxon>Flavobacteriia</taxon>
        <taxon>Flavobacteriales</taxon>
        <taxon>Flavobacteriaceae</taxon>
        <taxon>Neptunitalea</taxon>
    </lineage>
</organism>
<evidence type="ECO:0008006" key="4">
    <source>
        <dbReference type="Google" id="ProtNLM"/>
    </source>
</evidence>
<evidence type="ECO:0000313" key="3">
    <source>
        <dbReference type="Proteomes" id="UP001143543"/>
    </source>
</evidence>
<dbReference type="EMBL" id="BRVO01000001">
    <property type="protein sequence ID" value="GLB47634.1"/>
    <property type="molecule type" value="Genomic_DNA"/>
</dbReference>